<sequence>MTLELFIASLALLISVMQLWKTYFYKSKPFFTIGTLTEQIYPIKSASEEWYVCSFHMPISISNHGAQLLIIEKLRLKLVYQDIELKNNYEYLYAKWILDTKDSKKIDSDRFRWINDIDLEDWIPQLIQARSIQSKSFIFETRWDFPIDQKLTVTLQGKLMKSNSWSDISSWDINHNLTVWQMLVMGGSSIGHTTEPKVLRRSKALSNKIYIKNKIEFNPDNSFLIPSYSNKKNALSKILKILNKH</sequence>
<evidence type="ECO:0000313" key="3">
    <source>
        <dbReference type="Proteomes" id="UP000548425"/>
    </source>
</evidence>
<reference evidence="2" key="2">
    <citation type="submission" date="2023-07" db="EMBL/GenBank/DDBJ databases">
        <title>Sorghum-associated microbial communities from plants grown in Nebraska, USA.</title>
        <authorList>
            <person name="Schachtman D."/>
        </authorList>
    </citation>
    <scope>NUCLEOTIDE SEQUENCE</scope>
    <source>
        <strain evidence="2">BE44</strain>
    </source>
</reference>
<dbReference type="Proteomes" id="UP001262767">
    <property type="component" value="Unassembled WGS sequence"/>
</dbReference>
<gene>
    <name evidence="1" type="ORF">HNP34_002274</name>
    <name evidence="2" type="ORF">J2X86_001883</name>
</gene>
<comment type="caution">
    <text evidence="1">The sequence shown here is derived from an EMBL/GenBank/DDBJ whole genome shotgun (WGS) entry which is preliminary data.</text>
</comment>
<evidence type="ECO:0000313" key="2">
    <source>
        <dbReference type="EMBL" id="MDR6629833.1"/>
    </source>
</evidence>
<proteinExistence type="predicted"/>
<organism evidence="1 3">
    <name type="scientific">Acinetobacter lwoffii</name>
    <dbReference type="NCBI Taxonomy" id="28090"/>
    <lineage>
        <taxon>Bacteria</taxon>
        <taxon>Pseudomonadati</taxon>
        <taxon>Pseudomonadota</taxon>
        <taxon>Gammaproteobacteria</taxon>
        <taxon>Moraxellales</taxon>
        <taxon>Moraxellaceae</taxon>
        <taxon>Acinetobacter</taxon>
    </lineage>
</organism>
<dbReference type="Proteomes" id="UP000548425">
    <property type="component" value="Unassembled WGS sequence"/>
</dbReference>
<evidence type="ECO:0008006" key="4">
    <source>
        <dbReference type="Google" id="ProtNLM"/>
    </source>
</evidence>
<protein>
    <recommendedName>
        <fullName evidence="4">DUF58 domain-containing protein</fullName>
    </recommendedName>
</protein>
<dbReference type="RefSeq" id="WP_005245518.1">
    <property type="nucleotide sequence ID" value="NZ_JACHLA010000013.1"/>
</dbReference>
<dbReference type="EMBL" id="JACHLA010000013">
    <property type="protein sequence ID" value="MBB6364131.1"/>
    <property type="molecule type" value="Genomic_DNA"/>
</dbReference>
<dbReference type="EMBL" id="JAVDSC010000006">
    <property type="protein sequence ID" value="MDR6629833.1"/>
    <property type="molecule type" value="Genomic_DNA"/>
</dbReference>
<name>A0AAW3VH01_ACILW</name>
<dbReference type="AlphaFoldDB" id="A0AAW3VH01"/>
<evidence type="ECO:0000313" key="1">
    <source>
        <dbReference type="EMBL" id="MBB6364131.1"/>
    </source>
</evidence>
<reference evidence="1 3" key="1">
    <citation type="submission" date="2020-08" db="EMBL/GenBank/DDBJ databases">
        <title>Functional genomics of gut bacteria from endangered species of beetles.</title>
        <authorList>
            <person name="Carlos-Shanley C."/>
        </authorList>
    </citation>
    <scope>NUCLEOTIDE SEQUENCE [LARGE SCALE GENOMIC DNA]</scope>
    <source>
        <strain evidence="1 3">S00127</strain>
    </source>
</reference>
<accession>A0AAW3VH01</accession>